<feature type="transmembrane region" description="Helical" evidence="2">
    <location>
        <begin position="46"/>
        <end position="68"/>
    </location>
</feature>
<sequence>MNLDKLLEEFKETADRTLLRGMEDTTDLEERIRMNMEKKGKKRFRFTYPLSAALVAVVLVIGFTPYLLQKEGTSTHTPNGTSAEPGTHQKPDPKAHPASDDQAIMETVDEIVGVLRVGMTQDQIKDKVSMTYTAMDDYGGGGDDGADEYWGYSIFAKEGYKRKDWAMIETEGLLKRDVGLELLVGWKDKKLHWYTLSYVQGKDVYLFKMNSNGTVNEDVVDVPQNGTQTPVATSVFDLKPEEQDRYYNYMYEKKDDLLRGLSPIDVLKLYVKAQQEGQLEMQYALHIEDDGSEKPTPEQYLEDMKKDPVGARNSWKQLKKMRELASDITLEQTSEKEAVVWVTFKDNSDKVGYKMQKNKQGIWKLNWMARQ</sequence>
<accession>A0A2P7V6J5</accession>
<feature type="compositionally biased region" description="Basic and acidic residues" evidence="1">
    <location>
        <begin position="87"/>
        <end position="99"/>
    </location>
</feature>
<keyword evidence="4" id="KW-1185">Reference proteome</keyword>
<protein>
    <submittedName>
        <fullName evidence="3">Uncharacterized protein</fullName>
    </submittedName>
</protein>
<gene>
    <name evidence="3" type="ORF">C7R93_15645</name>
</gene>
<dbReference type="EMBL" id="PXZM01000023">
    <property type="protein sequence ID" value="PSJ94810.1"/>
    <property type="molecule type" value="Genomic_DNA"/>
</dbReference>
<reference evidence="3 4" key="1">
    <citation type="submission" date="2018-03" db="EMBL/GenBank/DDBJ databases">
        <title>Brevisbacillus phylogenomics.</title>
        <authorList>
            <person name="Dunlap C."/>
        </authorList>
    </citation>
    <scope>NUCLEOTIDE SEQUENCE [LARGE SCALE GENOMIC DNA]</scope>
    <source>
        <strain evidence="3 4">NRRL NRS-1210</strain>
    </source>
</reference>
<dbReference type="RefSeq" id="WP_106839682.1">
    <property type="nucleotide sequence ID" value="NZ_JBCNIW010000009.1"/>
</dbReference>
<feature type="region of interest" description="Disordered" evidence="1">
    <location>
        <begin position="72"/>
        <end position="100"/>
    </location>
</feature>
<evidence type="ECO:0000256" key="1">
    <source>
        <dbReference type="SAM" id="MobiDB-lite"/>
    </source>
</evidence>
<keyword evidence="2" id="KW-0472">Membrane</keyword>
<dbReference type="OrthoDB" id="2958512at2"/>
<comment type="caution">
    <text evidence="3">The sequence shown here is derived from an EMBL/GenBank/DDBJ whole genome shotgun (WGS) entry which is preliminary data.</text>
</comment>
<proteinExistence type="predicted"/>
<keyword evidence="2" id="KW-1133">Transmembrane helix</keyword>
<dbReference type="AlphaFoldDB" id="A0A2P7V6J5"/>
<evidence type="ECO:0000313" key="3">
    <source>
        <dbReference type="EMBL" id="PSJ94810.1"/>
    </source>
</evidence>
<organism evidence="3 4">
    <name type="scientific">Brevibacillus fortis</name>
    <dbReference type="NCBI Taxonomy" id="2126352"/>
    <lineage>
        <taxon>Bacteria</taxon>
        <taxon>Bacillati</taxon>
        <taxon>Bacillota</taxon>
        <taxon>Bacilli</taxon>
        <taxon>Bacillales</taxon>
        <taxon>Paenibacillaceae</taxon>
        <taxon>Brevibacillus</taxon>
    </lineage>
</organism>
<keyword evidence="2" id="KW-0812">Transmembrane</keyword>
<feature type="compositionally biased region" description="Polar residues" evidence="1">
    <location>
        <begin position="72"/>
        <end position="84"/>
    </location>
</feature>
<evidence type="ECO:0000313" key="4">
    <source>
        <dbReference type="Proteomes" id="UP000240419"/>
    </source>
</evidence>
<evidence type="ECO:0000256" key="2">
    <source>
        <dbReference type="SAM" id="Phobius"/>
    </source>
</evidence>
<dbReference type="Proteomes" id="UP000240419">
    <property type="component" value="Unassembled WGS sequence"/>
</dbReference>
<name>A0A2P7V6J5_9BACL</name>